<evidence type="ECO:0000313" key="3">
    <source>
        <dbReference type="EMBL" id="VFK01340.1"/>
    </source>
</evidence>
<reference evidence="3" key="1">
    <citation type="submission" date="2019-02" db="EMBL/GenBank/DDBJ databases">
        <authorList>
            <person name="Gruber-Vodicka R. H."/>
            <person name="Seah K. B. B."/>
        </authorList>
    </citation>
    <scope>NUCLEOTIDE SEQUENCE</scope>
    <source>
        <strain evidence="3">BECK_SA2B12</strain>
        <strain evidence="1">BECK_SA2B15</strain>
        <strain evidence="2">BECK_SA2B20</strain>
    </source>
</reference>
<protein>
    <submittedName>
        <fullName evidence="3">Uncharacterized protein</fullName>
    </submittedName>
</protein>
<evidence type="ECO:0000313" key="1">
    <source>
        <dbReference type="EMBL" id="VFJ93972.1"/>
    </source>
</evidence>
<accession>A0A450V995</accession>
<sequence length="78" mass="9105">MDRTDRIALMSRLAISFCSYVGRNPTPKRNQYFVLRLDFSSIDPQGDAAAIIEIVRIYRMLNYYRPTSLSHRRSFSDA</sequence>
<evidence type="ECO:0000313" key="2">
    <source>
        <dbReference type="EMBL" id="VFJ94732.1"/>
    </source>
</evidence>
<gene>
    <name evidence="1" type="ORF">BECKH772A_GA0070896_1006412</name>
    <name evidence="2" type="ORF">BECKH772B_GA0070898_1006612</name>
    <name evidence="3" type="ORF">BECKH772C_GA0070978_1006311</name>
</gene>
<dbReference type="EMBL" id="CAADFI010000066">
    <property type="protein sequence ID" value="VFJ94732.1"/>
    <property type="molecule type" value="Genomic_DNA"/>
</dbReference>
<dbReference type="EMBL" id="CAADFG010000064">
    <property type="protein sequence ID" value="VFJ93972.1"/>
    <property type="molecule type" value="Genomic_DNA"/>
</dbReference>
<dbReference type="EMBL" id="CAADFJ010000063">
    <property type="protein sequence ID" value="VFK01340.1"/>
    <property type="molecule type" value="Genomic_DNA"/>
</dbReference>
<organism evidence="3">
    <name type="scientific">Candidatus Kentrum eta</name>
    <dbReference type="NCBI Taxonomy" id="2126337"/>
    <lineage>
        <taxon>Bacteria</taxon>
        <taxon>Pseudomonadati</taxon>
        <taxon>Pseudomonadota</taxon>
        <taxon>Gammaproteobacteria</taxon>
        <taxon>Candidatus Kentrum</taxon>
    </lineage>
</organism>
<name>A0A450V995_9GAMM</name>
<dbReference type="AlphaFoldDB" id="A0A450V995"/>
<proteinExistence type="predicted"/>